<dbReference type="KEGG" id="fcr:HYN56_22940"/>
<keyword evidence="1" id="KW-0472">Membrane</keyword>
<name>A0A2S1YS76_9FLAO</name>
<dbReference type="Gene3D" id="1.20.210.10">
    <property type="entry name" value="Cytochrome c oxidase-like, subunit I domain"/>
    <property type="match status" value="1"/>
</dbReference>
<keyword evidence="1" id="KW-0812">Transmembrane</keyword>
<dbReference type="AlphaFoldDB" id="A0A2S1YS76"/>
<organism evidence="2 3">
    <name type="scientific">Flavobacterium crocinum</name>
    <dbReference type="NCBI Taxonomy" id="2183896"/>
    <lineage>
        <taxon>Bacteria</taxon>
        <taxon>Pseudomonadati</taxon>
        <taxon>Bacteroidota</taxon>
        <taxon>Flavobacteriia</taxon>
        <taxon>Flavobacteriales</taxon>
        <taxon>Flavobacteriaceae</taxon>
        <taxon>Flavobacterium</taxon>
    </lineage>
</organism>
<reference evidence="2 3" key="1">
    <citation type="submission" date="2018-05" db="EMBL/GenBank/DDBJ databases">
        <title>Genome sequencing of Flavobacterium sp. HYN0056.</title>
        <authorList>
            <person name="Yi H."/>
            <person name="Baek C."/>
        </authorList>
    </citation>
    <scope>NUCLEOTIDE SEQUENCE [LARGE SCALE GENOMIC DNA]</scope>
    <source>
        <strain evidence="2 3">HYN0056</strain>
    </source>
</reference>
<dbReference type="SUPFAM" id="SSF81442">
    <property type="entry name" value="Cytochrome c oxidase subunit I-like"/>
    <property type="match status" value="1"/>
</dbReference>
<keyword evidence="1" id="KW-1133">Transmembrane helix</keyword>
<proteinExistence type="predicted"/>
<feature type="transmembrane region" description="Helical" evidence="1">
    <location>
        <begin position="80"/>
        <end position="100"/>
    </location>
</feature>
<dbReference type="Proteomes" id="UP000245250">
    <property type="component" value="Chromosome"/>
</dbReference>
<evidence type="ECO:0000313" key="2">
    <source>
        <dbReference type="EMBL" id="AWK06929.1"/>
    </source>
</evidence>
<sequence>MNLQKIKVYHLFWIVSLLIVIIGIVQNNDPNATLDINIHDTYFVIRNMDATIFLSVCYFLIGLGYWLIQKIFKKQLVKFLTITHSIILIGSFIFYWIIFFCNPQYQVNSNFPLYDDYVSVNTVLIIEFLLIFFVATPIYIINLLIGIFRKNK</sequence>
<dbReference type="EMBL" id="CP029255">
    <property type="protein sequence ID" value="AWK06929.1"/>
    <property type="molecule type" value="Genomic_DNA"/>
</dbReference>
<feature type="transmembrane region" description="Helical" evidence="1">
    <location>
        <begin position="120"/>
        <end position="148"/>
    </location>
</feature>
<accession>A0A2S1YS76</accession>
<keyword evidence="3" id="KW-1185">Reference proteome</keyword>
<gene>
    <name evidence="2" type="ORF">HYN56_22940</name>
</gene>
<dbReference type="InterPro" id="IPR036927">
    <property type="entry name" value="Cyt_c_oxase-like_su1_sf"/>
</dbReference>
<evidence type="ECO:0000256" key="1">
    <source>
        <dbReference type="SAM" id="Phobius"/>
    </source>
</evidence>
<protein>
    <submittedName>
        <fullName evidence="2">Uncharacterized protein</fullName>
    </submittedName>
</protein>
<feature type="transmembrane region" description="Helical" evidence="1">
    <location>
        <begin position="7"/>
        <end position="25"/>
    </location>
</feature>
<evidence type="ECO:0000313" key="3">
    <source>
        <dbReference type="Proteomes" id="UP000245250"/>
    </source>
</evidence>
<feature type="transmembrane region" description="Helical" evidence="1">
    <location>
        <begin position="50"/>
        <end position="68"/>
    </location>
</feature>